<gene>
    <name evidence="5" type="ORF">SAMN02745120_0775</name>
</gene>
<evidence type="ECO:0000256" key="3">
    <source>
        <dbReference type="ARBA" id="ARBA00023251"/>
    </source>
</evidence>
<name>A0A1T5A5A2_9FIRM</name>
<keyword evidence="5" id="KW-0223">Dioxygenase</keyword>
<accession>A0A1T5A5A2</accession>
<dbReference type="InterPro" id="IPR029068">
    <property type="entry name" value="Glyas_Bleomycin-R_OHBP_Dase"/>
</dbReference>
<dbReference type="RefSeq" id="WP_013362217.1">
    <property type="nucleotide sequence ID" value="NZ_FUYN01000001.1"/>
</dbReference>
<evidence type="ECO:0000313" key="5">
    <source>
        <dbReference type="EMBL" id="SKB30029.1"/>
    </source>
</evidence>
<dbReference type="OrthoDB" id="9795618at2"/>
<dbReference type="Gene3D" id="3.10.180.10">
    <property type="entry name" value="2,3-Dihydroxybiphenyl 1,2-Dioxygenase, domain 1"/>
    <property type="match status" value="1"/>
</dbReference>
<dbReference type="Proteomes" id="UP000243406">
    <property type="component" value="Unassembled WGS sequence"/>
</dbReference>
<proteinExistence type="inferred from homology"/>
<dbReference type="PROSITE" id="PS51819">
    <property type="entry name" value="VOC"/>
    <property type="match status" value="1"/>
</dbReference>
<protein>
    <recommendedName>
        <fullName evidence="2">Bleomycin resistance protein</fullName>
    </recommendedName>
</protein>
<evidence type="ECO:0000313" key="6">
    <source>
        <dbReference type="Proteomes" id="UP000243406"/>
    </source>
</evidence>
<dbReference type="AlphaFoldDB" id="A0A1T5A5A2"/>
<dbReference type="EMBL" id="FUYN01000001">
    <property type="protein sequence ID" value="SKB30029.1"/>
    <property type="molecule type" value="Genomic_DNA"/>
</dbReference>
<dbReference type="SUPFAM" id="SSF54593">
    <property type="entry name" value="Glyoxalase/Bleomycin resistance protein/Dihydroxybiphenyl dioxygenase"/>
    <property type="match status" value="1"/>
</dbReference>
<dbReference type="GO" id="GO:0046677">
    <property type="term" value="P:response to antibiotic"/>
    <property type="evidence" value="ECO:0007669"/>
    <property type="project" value="UniProtKB-KW"/>
</dbReference>
<evidence type="ECO:0000256" key="1">
    <source>
        <dbReference type="ARBA" id="ARBA00011051"/>
    </source>
</evidence>
<organism evidence="5 6">
    <name type="scientific">Acetoanaerobium noterae</name>
    <dbReference type="NCBI Taxonomy" id="745369"/>
    <lineage>
        <taxon>Bacteria</taxon>
        <taxon>Bacillati</taxon>
        <taxon>Bacillota</taxon>
        <taxon>Clostridia</taxon>
        <taxon>Peptostreptococcales</taxon>
        <taxon>Filifactoraceae</taxon>
        <taxon>Acetoanaerobium</taxon>
    </lineage>
</organism>
<dbReference type="GO" id="GO:0051213">
    <property type="term" value="F:dioxygenase activity"/>
    <property type="evidence" value="ECO:0007669"/>
    <property type="project" value="UniProtKB-KW"/>
</dbReference>
<dbReference type="CDD" id="cd08349">
    <property type="entry name" value="BLMA_like"/>
    <property type="match status" value="1"/>
</dbReference>
<dbReference type="InterPro" id="IPR000335">
    <property type="entry name" value="Bleomycin-R"/>
</dbReference>
<comment type="similarity">
    <text evidence="1">Belongs to the bleomycin resistance protein family.</text>
</comment>
<dbReference type="Pfam" id="PF00903">
    <property type="entry name" value="Glyoxalase"/>
    <property type="match status" value="1"/>
</dbReference>
<dbReference type="InterPro" id="IPR004360">
    <property type="entry name" value="Glyas_Fos-R_dOase_dom"/>
</dbReference>
<dbReference type="InterPro" id="IPR037523">
    <property type="entry name" value="VOC_core"/>
</dbReference>
<keyword evidence="6" id="KW-1185">Reference proteome</keyword>
<sequence>MTYNRLIPEITVTSIKESLSFYCDVLGFEKTYEGEDKDFSFISFYGSQLLLQENSNEAWKKYELEYPFGRGVNFSIETDDIDKLVSNLEKANISLLCPLEERWYKKDDMEHGEKHFIVMDPDGYILRFMQDLGQKTI</sequence>
<reference evidence="6" key="1">
    <citation type="submission" date="2017-02" db="EMBL/GenBank/DDBJ databases">
        <authorList>
            <person name="Varghese N."/>
            <person name="Submissions S."/>
        </authorList>
    </citation>
    <scope>NUCLEOTIDE SEQUENCE [LARGE SCALE GENOMIC DNA]</scope>
    <source>
        <strain evidence="6">ATCC 35199</strain>
    </source>
</reference>
<feature type="domain" description="VOC" evidence="4">
    <location>
        <begin position="2"/>
        <end position="131"/>
    </location>
</feature>
<keyword evidence="3" id="KW-0046">Antibiotic resistance</keyword>
<keyword evidence="5" id="KW-0560">Oxidoreductase</keyword>
<evidence type="ECO:0000256" key="2">
    <source>
        <dbReference type="ARBA" id="ARBA00021572"/>
    </source>
</evidence>
<evidence type="ECO:0000259" key="4">
    <source>
        <dbReference type="PROSITE" id="PS51819"/>
    </source>
</evidence>